<protein>
    <recommendedName>
        <fullName evidence="6">FAD-binding domain-containing protein</fullName>
    </recommendedName>
</protein>
<accession>A0ABR3EQS4</accession>
<dbReference type="InterPro" id="IPR036188">
    <property type="entry name" value="FAD/NAD-bd_sf"/>
</dbReference>
<evidence type="ECO:0000256" key="3">
    <source>
        <dbReference type="ARBA" id="ARBA00022827"/>
    </source>
</evidence>
<dbReference type="Proteomes" id="UP001465976">
    <property type="component" value="Unassembled WGS sequence"/>
</dbReference>
<comment type="caution">
    <text evidence="7">The sequence shown here is derived from an EMBL/GenBank/DDBJ whole genome shotgun (WGS) entry which is preliminary data.</text>
</comment>
<reference evidence="7 8" key="1">
    <citation type="submission" date="2024-02" db="EMBL/GenBank/DDBJ databases">
        <title>A draft genome for the cacao thread blight pathogen Marasmius crinis-equi.</title>
        <authorList>
            <person name="Cohen S.P."/>
            <person name="Baruah I.K."/>
            <person name="Amoako-Attah I."/>
            <person name="Bukari Y."/>
            <person name="Meinhardt L.W."/>
            <person name="Bailey B.A."/>
        </authorList>
    </citation>
    <scope>NUCLEOTIDE SEQUENCE [LARGE SCALE GENOMIC DNA]</scope>
    <source>
        <strain evidence="7 8">GH-76</strain>
    </source>
</reference>
<keyword evidence="3" id="KW-0274">FAD</keyword>
<dbReference type="InterPro" id="IPR002938">
    <property type="entry name" value="FAD-bd"/>
</dbReference>
<evidence type="ECO:0000256" key="1">
    <source>
        <dbReference type="ARBA" id="ARBA00007992"/>
    </source>
</evidence>
<name>A0ABR3EQS4_9AGAR</name>
<dbReference type="InterPro" id="IPR050493">
    <property type="entry name" value="FAD-dep_Monooxygenase_BioMet"/>
</dbReference>
<keyword evidence="2" id="KW-0285">Flavoprotein</keyword>
<proteinExistence type="inferred from homology"/>
<organism evidence="7 8">
    <name type="scientific">Marasmius crinis-equi</name>
    <dbReference type="NCBI Taxonomy" id="585013"/>
    <lineage>
        <taxon>Eukaryota</taxon>
        <taxon>Fungi</taxon>
        <taxon>Dikarya</taxon>
        <taxon>Basidiomycota</taxon>
        <taxon>Agaricomycotina</taxon>
        <taxon>Agaricomycetes</taxon>
        <taxon>Agaricomycetidae</taxon>
        <taxon>Agaricales</taxon>
        <taxon>Marasmiineae</taxon>
        <taxon>Marasmiaceae</taxon>
        <taxon>Marasmius</taxon>
    </lineage>
</organism>
<feature type="domain" description="FAD-binding" evidence="6">
    <location>
        <begin position="127"/>
        <end position="396"/>
    </location>
</feature>
<evidence type="ECO:0000259" key="6">
    <source>
        <dbReference type="Pfam" id="PF01494"/>
    </source>
</evidence>
<evidence type="ECO:0000313" key="8">
    <source>
        <dbReference type="Proteomes" id="UP001465976"/>
    </source>
</evidence>
<dbReference type="PANTHER" id="PTHR13789">
    <property type="entry name" value="MONOOXYGENASE"/>
    <property type="match status" value="1"/>
</dbReference>
<evidence type="ECO:0000256" key="5">
    <source>
        <dbReference type="ARBA" id="ARBA00023033"/>
    </source>
</evidence>
<dbReference type="Gene3D" id="3.50.50.60">
    <property type="entry name" value="FAD/NAD(P)-binding domain"/>
    <property type="match status" value="1"/>
</dbReference>
<evidence type="ECO:0000256" key="4">
    <source>
        <dbReference type="ARBA" id="ARBA00023002"/>
    </source>
</evidence>
<sequence length="449" mass="49497">MKIIIIGGGIGGLAAYHALRKHLTASGTTITIYEAYPSSRSTTTIIGGGLGLQPNGQRAIATISPTALEYIQARGVECFSFTFRNERGKTLGVMSVGDREKHGFGTMMSPRAVVHEGFLADDEVEKEVKWGKRVKEVKELEDKVEVLFEDGDTDTCDLLIGADGVRSICKEALFGKEYPPRYDGLTGIGGFLPISSLSPTTQAGIKRDLVTMTFSRSGFFGMAVCTPPPTSPPSSTTPEQIMWWSTYESDPPLPRDTPPSRIKDDLLARHGEWKSPYDEEDRSAFKDIINLSCADHSHSQFLILPRYITPLLPQWSSVHNDKGKGRIVLIGDAAHTMPPDSGQGVSCAVEDGLALALLLKHYLVTNQNTGELEAIQKSVTAYEEIRKPRVTAILNFAKRSGDGKREMGWLGEKIRDWALWIFSRLPSSVVHDKMYGYDVEAEVRKYIAQ</sequence>
<keyword evidence="5" id="KW-0503">Monooxygenase</keyword>
<dbReference type="PANTHER" id="PTHR13789:SF309">
    <property type="entry name" value="PUTATIVE (AFU_ORTHOLOGUE AFUA_6G14510)-RELATED"/>
    <property type="match status" value="1"/>
</dbReference>
<keyword evidence="4" id="KW-0560">Oxidoreductase</keyword>
<evidence type="ECO:0000256" key="2">
    <source>
        <dbReference type="ARBA" id="ARBA00022630"/>
    </source>
</evidence>
<comment type="similarity">
    <text evidence="1">Belongs to the paxM FAD-dependent monooxygenase family.</text>
</comment>
<keyword evidence="8" id="KW-1185">Reference proteome</keyword>
<dbReference type="SUPFAM" id="SSF51905">
    <property type="entry name" value="FAD/NAD(P)-binding domain"/>
    <property type="match status" value="1"/>
</dbReference>
<dbReference type="PRINTS" id="PR00420">
    <property type="entry name" value="RNGMNOXGNASE"/>
</dbReference>
<evidence type="ECO:0000313" key="7">
    <source>
        <dbReference type="EMBL" id="KAL0565244.1"/>
    </source>
</evidence>
<dbReference type="EMBL" id="JBAHYK010002352">
    <property type="protein sequence ID" value="KAL0565244.1"/>
    <property type="molecule type" value="Genomic_DNA"/>
</dbReference>
<dbReference type="Pfam" id="PF01494">
    <property type="entry name" value="FAD_binding_3"/>
    <property type="match status" value="1"/>
</dbReference>
<gene>
    <name evidence="7" type="ORF">V5O48_016780</name>
</gene>